<dbReference type="Proteomes" id="UP000198221">
    <property type="component" value="Chromosome I"/>
</dbReference>
<dbReference type="RefSeq" id="WP_089015537.1">
    <property type="nucleotide sequence ID" value="NZ_LT607754.1"/>
</dbReference>
<dbReference type="AlphaFoldDB" id="A0A1C5K4N8"/>
<evidence type="ECO:0000313" key="2">
    <source>
        <dbReference type="Proteomes" id="UP000198221"/>
    </source>
</evidence>
<dbReference type="EMBL" id="LT607754">
    <property type="protein sequence ID" value="SCG77728.1"/>
    <property type="molecule type" value="Genomic_DNA"/>
</dbReference>
<reference evidence="2" key="1">
    <citation type="submission" date="2016-06" db="EMBL/GenBank/DDBJ databases">
        <authorList>
            <person name="Varghese N."/>
            <person name="Submissions Spin"/>
        </authorList>
    </citation>
    <scope>NUCLEOTIDE SEQUENCE [LARGE SCALE GENOMIC DNA]</scope>
    <source>
        <strain evidence="2">DSM 43819</strain>
    </source>
</reference>
<dbReference type="OrthoDB" id="3405846at2"/>
<name>A0A1C5K4N8_9ACTN</name>
<keyword evidence="2" id="KW-1185">Reference proteome</keyword>
<sequence length="108" mass="11845">MSQPHRRTVPPHVTDVLLWLLATDVAAQHLPDPDRPGHCANLRCHKETYPCPPAGDAYRACRAATRPTLLARGRARVIVPAAAAAARFAGWFRPTRPQQRPTSVPRAA</sequence>
<accession>A0A1C5K4N8</accession>
<gene>
    <name evidence="1" type="ORF">GA0070613_6354</name>
</gene>
<protein>
    <submittedName>
        <fullName evidence="1">Uncharacterized protein</fullName>
    </submittedName>
</protein>
<evidence type="ECO:0000313" key="1">
    <source>
        <dbReference type="EMBL" id="SCG77728.1"/>
    </source>
</evidence>
<organism evidence="1 2">
    <name type="scientific">Micromonospora inositola</name>
    <dbReference type="NCBI Taxonomy" id="47865"/>
    <lineage>
        <taxon>Bacteria</taxon>
        <taxon>Bacillati</taxon>
        <taxon>Actinomycetota</taxon>
        <taxon>Actinomycetes</taxon>
        <taxon>Micromonosporales</taxon>
        <taxon>Micromonosporaceae</taxon>
        <taxon>Micromonospora</taxon>
    </lineage>
</organism>
<proteinExistence type="predicted"/>